<protein>
    <submittedName>
        <fullName evidence="1">Uncharacterized protein</fullName>
    </submittedName>
</protein>
<dbReference type="AlphaFoldDB" id="A0A934QBY2"/>
<sequence length="201" mass="21824">MIIELKDVAKGGKSRALPPTSVEFRTGEATLVQAETEQRPTVLGLIATGRMRPDSGEVLVDGKRDTRRLRRACALVDAPIVSEPDAEVPSVGVVTEELMFAGNAANPITARRWMADHDFADLTMVPIGQVEPSRRIRMLAELAADRPGVEALVIVAPDRHGGRPRAWWRVAEDLAERGYAVLVVAGRASWENLTGEVEAVV</sequence>
<keyword evidence="2" id="KW-1185">Reference proteome</keyword>
<accession>A0A934QBY2</accession>
<name>A0A934QBY2_9MICO</name>
<proteinExistence type="predicted"/>
<dbReference type="Proteomes" id="UP000618733">
    <property type="component" value="Unassembled WGS sequence"/>
</dbReference>
<dbReference type="RefSeq" id="WP_200132058.1">
    <property type="nucleotide sequence ID" value="NZ_JAEHOI010000006.1"/>
</dbReference>
<organism evidence="1 2">
    <name type="scientific">Leucobacter edaphi</name>
    <dbReference type="NCBI Taxonomy" id="2796472"/>
    <lineage>
        <taxon>Bacteria</taxon>
        <taxon>Bacillati</taxon>
        <taxon>Actinomycetota</taxon>
        <taxon>Actinomycetes</taxon>
        <taxon>Micrococcales</taxon>
        <taxon>Microbacteriaceae</taxon>
        <taxon>Leucobacter</taxon>
    </lineage>
</organism>
<dbReference type="EMBL" id="JAEHOI010000006">
    <property type="protein sequence ID" value="MBK0421845.1"/>
    <property type="molecule type" value="Genomic_DNA"/>
</dbReference>
<evidence type="ECO:0000313" key="1">
    <source>
        <dbReference type="EMBL" id="MBK0421845.1"/>
    </source>
</evidence>
<reference evidence="1" key="1">
    <citation type="submission" date="2020-12" db="EMBL/GenBank/DDBJ databases">
        <title>Leucobacter sp. CAS2, isolated from Chromium sludge.</title>
        <authorList>
            <person name="Xu Z."/>
        </authorList>
    </citation>
    <scope>NUCLEOTIDE SEQUENCE</scope>
    <source>
        <strain evidence="1">CSA2</strain>
    </source>
</reference>
<evidence type="ECO:0000313" key="2">
    <source>
        <dbReference type="Proteomes" id="UP000618733"/>
    </source>
</evidence>
<gene>
    <name evidence="1" type="ORF">JD292_07135</name>
</gene>
<comment type="caution">
    <text evidence="1">The sequence shown here is derived from an EMBL/GenBank/DDBJ whole genome shotgun (WGS) entry which is preliminary data.</text>
</comment>